<evidence type="ECO:0000313" key="2">
    <source>
        <dbReference type="EMBL" id="CAB9519966.1"/>
    </source>
</evidence>
<sequence>MDSYDPNFNPDTYDPGAPPPAYNDPDMGYIHDDQPPPVPADPYDPAAPGVDAGVYDDAPHPGYDDDPDHDVVYGDDDPRYGAYPDGDVPHHVGGEYEPDENGNYGDGFDDDDDVYLDNTQRNQSIGNVQAKDGMGEVFWRNCIGCCTCLFLLCGLIILGVRIGEISEEDAKKTHVVIHGKVGLIPPPKDLAIKCTHERVLSEKGFYECEQLCEVADCCNYPTTLALSCLAGNDDECLEYHQHCNVLDLDTATILNPPPTPPASSVPEAPKDIENKCNIESLRTVPGFEGCVNDCMQAECCWKKDGSVHPCTSLAVCSGYASCLTMDVTDHVNIDINREIQDKCADSKLSTEVGRNQCIFACSHAACCFDPGATCPHQDARFCSQYQACQKIFDDNGQVIQGGSAAAAAAQIPVAPQFLDTACSKSSLDTLPGYEMCLGACTEAECCWKNDAKCLGESACDGYHHCVSLLDQGATSAPEASSIPAAPQYLAAACSSASLDTNAGFQMCQDACMKAECCWKVTSCSEKAECSSYATHCANLVARLDQTNAPVDAVLPEAPHDLDQTCAATTVLAPSGFSKCQTECEKTECCWKAGAPDSCVANSGCQPWAPCTVMNGAQDPTAAAAQDYTIEQVFDACLNHDNNVGKNHTSLCQVVCQAGTCCFDESKDCPTTIDCKVFEPCQVLHKEKATQVETACGGDDLAECVGVCAAATCCFTNDIAKICDITSPDVVCRQYKACEILYKAELSNP</sequence>
<name>A0A9N8EEG4_9STRA</name>
<evidence type="ECO:0000256" key="1">
    <source>
        <dbReference type="SAM" id="MobiDB-lite"/>
    </source>
</evidence>
<keyword evidence="3" id="KW-1185">Reference proteome</keyword>
<reference evidence="2" key="1">
    <citation type="submission" date="2020-06" db="EMBL/GenBank/DDBJ databases">
        <authorList>
            <consortium name="Plant Systems Biology data submission"/>
        </authorList>
    </citation>
    <scope>NUCLEOTIDE SEQUENCE</scope>
    <source>
        <strain evidence="2">D6</strain>
    </source>
</reference>
<organism evidence="2 3">
    <name type="scientific">Seminavis robusta</name>
    <dbReference type="NCBI Taxonomy" id="568900"/>
    <lineage>
        <taxon>Eukaryota</taxon>
        <taxon>Sar</taxon>
        <taxon>Stramenopiles</taxon>
        <taxon>Ochrophyta</taxon>
        <taxon>Bacillariophyta</taxon>
        <taxon>Bacillariophyceae</taxon>
        <taxon>Bacillariophycidae</taxon>
        <taxon>Naviculales</taxon>
        <taxon>Naviculaceae</taxon>
        <taxon>Seminavis</taxon>
    </lineage>
</organism>
<feature type="compositionally biased region" description="Basic and acidic residues" evidence="1">
    <location>
        <begin position="57"/>
        <end position="79"/>
    </location>
</feature>
<dbReference type="AlphaFoldDB" id="A0A9N8EEG4"/>
<protein>
    <submittedName>
        <fullName evidence="2">Uncharacterized protein</fullName>
    </submittedName>
</protein>
<feature type="compositionally biased region" description="Low complexity" evidence="1">
    <location>
        <begin position="43"/>
        <end position="53"/>
    </location>
</feature>
<dbReference type="OrthoDB" id="56002at2759"/>
<proteinExistence type="predicted"/>
<feature type="region of interest" description="Disordered" evidence="1">
    <location>
        <begin position="1"/>
        <end position="112"/>
    </location>
</feature>
<dbReference type="Proteomes" id="UP001153069">
    <property type="component" value="Unassembled WGS sequence"/>
</dbReference>
<accession>A0A9N8EEG4</accession>
<dbReference type="EMBL" id="CAICTM010001060">
    <property type="protein sequence ID" value="CAB9519966.1"/>
    <property type="molecule type" value="Genomic_DNA"/>
</dbReference>
<evidence type="ECO:0000313" key="3">
    <source>
        <dbReference type="Proteomes" id="UP001153069"/>
    </source>
</evidence>
<gene>
    <name evidence="2" type="ORF">SEMRO_1062_G236880.1</name>
</gene>
<comment type="caution">
    <text evidence="2">The sequence shown here is derived from an EMBL/GenBank/DDBJ whole genome shotgun (WGS) entry which is preliminary data.</text>
</comment>